<dbReference type="PATRIC" id="fig|1432052.4.peg.3788"/>
<dbReference type="PANTHER" id="PTHR10584">
    <property type="entry name" value="SUGAR KINASE"/>
    <property type="match status" value="1"/>
</dbReference>
<dbReference type="EC" id="2.7.1.45" evidence="4"/>
<evidence type="ECO:0000256" key="2">
    <source>
        <dbReference type="ARBA" id="ARBA00022777"/>
    </source>
</evidence>
<reference evidence="4 5" key="1">
    <citation type="submission" date="2016-07" db="EMBL/GenBank/DDBJ databases">
        <title>Characterization of isolates of Eisenbergiella tayi derived from blood cultures, using whole genome sequencing.</title>
        <authorList>
            <person name="Burdz T."/>
            <person name="Wiebe D."/>
            <person name="Huynh C."/>
            <person name="Bernard K."/>
        </authorList>
    </citation>
    <scope>NUCLEOTIDE SEQUENCE [LARGE SCALE GENOMIC DNA]</scope>
    <source>
        <strain evidence="4 5">NML 110608</strain>
    </source>
</reference>
<dbReference type="Gene3D" id="3.40.1190.20">
    <property type="match status" value="1"/>
</dbReference>
<sequence>MKKKVIAAGHICLDITPVFPEKTVSAVTDILLPGKLIQMGDARIHTGGAVANTGLAMKLLGADVSLMGKIGKDTFGEIVGSLLSKYDADAGMIRTDQASTSYSVVLAIPSIDRIFLHNPGANDTFCAEDIPEEAWHDTALFHFGYPPLMRSMYVNGGMETVRIMKKAKEMGCATSLDMAAVDSESEAGKADWKEILRNTLPYVDFFVPSAEELCYMLDQERFALWQERAKGGDITEILNVEEDIRPLAEQCMAYGAKILLIKCGAAGMYYRTASEHVLSEVGKRAELDTAGWAGQEGFEASYVPERVLSAAGAGDTSIAAFLTAMLDGYPLKNCLQLAAATGASCVEVYDALSGIKPFPKLQEKISAGWKKNGVQRI</sequence>
<accession>A0A1E3AFI3</accession>
<dbReference type="PANTHER" id="PTHR10584:SF166">
    <property type="entry name" value="RIBOKINASE"/>
    <property type="match status" value="1"/>
</dbReference>
<protein>
    <submittedName>
        <fullName evidence="4">2-dehydro-3-deoxygluconokinase</fullName>
        <ecNumber evidence="4">2.7.1.45</ecNumber>
    </submittedName>
</protein>
<keyword evidence="2 4" id="KW-0418">Kinase</keyword>
<keyword evidence="1 4" id="KW-0808">Transferase</keyword>
<dbReference type="InterPro" id="IPR029056">
    <property type="entry name" value="Ribokinase-like"/>
</dbReference>
<dbReference type="GO" id="GO:0008673">
    <property type="term" value="F:2-dehydro-3-deoxygluconokinase activity"/>
    <property type="evidence" value="ECO:0007669"/>
    <property type="project" value="UniProtKB-EC"/>
</dbReference>
<name>A0A1E3AFI3_9FIRM</name>
<dbReference type="AlphaFoldDB" id="A0A1E3AFI3"/>
<evidence type="ECO:0000259" key="3">
    <source>
        <dbReference type="Pfam" id="PF00294"/>
    </source>
</evidence>
<dbReference type="RefSeq" id="WP_069153141.1">
    <property type="nucleotide sequence ID" value="NZ_MCGH01000002.1"/>
</dbReference>
<feature type="domain" description="Carbohydrate kinase PfkB" evidence="3">
    <location>
        <begin position="25"/>
        <end position="351"/>
    </location>
</feature>
<dbReference type="Proteomes" id="UP000094067">
    <property type="component" value="Unassembled WGS sequence"/>
</dbReference>
<evidence type="ECO:0000313" key="5">
    <source>
        <dbReference type="Proteomes" id="UP000094067"/>
    </source>
</evidence>
<dbReference type="InterPro" id="IPR011611">
    <property type="entry name" value="PfkB_dom"/>
</dbReference>
<gene>
    <name evidence="4" type="primary">kdgK_3</name>
    <name evidence="4" type="ORF">BEI61_03402</name>
</gene>
<proteinExistence type="predicted"/>
<comment type="caution">
    <text evidence="4">The sequence shown here is derived from an EMBL/GenBank/DDBJ whole genome shotgun (WGS) entry which is preliminary data.</text>
</comment>
<evidence type="ECO:0000313" key="4">
    <source>
        <dbReference type="EMBL" id="ODM07512.1"/>
    </source>
</evidence>
<evidence type="ECO:0000256" key="1">
    <source>
        <dbReference type="ARBA" id="ARBA00022679"/>
    </source>
</evidence>
<dbReference type="Pfam" id="PF00294">
    <property type="entry name" value="PfkB"/>
    <property type="match status" value="1"/>
</dbReference>
<organism evidence="4 5">
    <name type="scientific">Eisenbergiella tayi</name>
    <dbReference type="NCBI Taxonomy" id="1432052"/>
    <lineage>
        <taxon>Bacteria</taxon>
        <taxon>Bacillati</taxon>
        <taxon>Bacillota</taxon>
        <taxon>Clostridia</taxon>
        <taxon>Lachnospirales</taxon>
        <taxon>Lachnospiraceae</taxon>
        <taxon>Eisenbergiella</taxon>
    </lineage>
</organism>
<dbReference type="EMBL" id="MCGH01000002">
    <property type="protein sequence ID" value="ODM07512.1"/>
    <property type="molecule type" value="Genomic_DNA"/>
</dbReference>
<dbReference type="SUPFAM" id="SSF53613">
    <property type="entry name" value="Ribokinase-like"/>
    <property type="match status" value="1"/>
</dbReference>